<accession>A0ABY5U601</accession>
<organism evidence="2 3">
    <name type="scientific">Laceyella sacchari</name>
    <name type="common">Thermoactinomyces thalpophilus</name>
    <dbReference type="NCBI Taxonomy" id="37482"/>
    <lineage>
        <taxon>Bacteria</taxon>
        <taxon>Bacillati</taxon>
        <taxon>Bacillota</taxon>
        <taxon>Bacilli</taxon>
        <taxon>Bacillales</taxon>
        <taxon>Thermoactinomycetaceae</taxon>
        <taxon>Laceyella</taxon>
    </lineage>
</organism>
<gene>
    <name evidence="2" type="ORF">NYR52_08165</name>
</gene>
<dbReference type="EMBL" id="CP103866">
    <property type="protein sequence ID" value="UWE05078.1"/>
    <property type="molecule type" value="Genomic_DNA"/>
</dbReference>
<keyword evidence="3" id="KW-1185">Reference proteome</keyword>
<keyword evidence="1" id="KW-0812">Transmembrane</keyword>
<evidence type="ECO:0000313" key="3">
    <source>
        <dbReference type="Proteomes" id="UP001058650"/>
    </source>
</evidence>
<evidence type="ECO:0000256" key="1">
    <source>
        <dbReference type="SAM" id="Phobius"/>
    </source>
</evidence>
<keyword evidence="1" id="KW-1133">Transmembrane helix</keyword>
<reference evidence="2" key="1">
    <citation type="submission" date="2022-08" db="EMBL/GenBank/DDBJ databases">
        <title>The complete genome sequence of the thermophilic bacterium Laceyella sacchari FBKL4.010 reveals the basis for tetramethylpyrazine biosynthesis in Moutai-flavor Daqu.</title>
        <authorList>
            <person name="Li D."/>
            <person name="Huang W."/>
            <person name="Wang C."/>
            <person name="Qiu S."/>
        </authorList>
    </citation>
    <scope>NUCLEOTIDE SEQUENCE</scope>
    <source>
        <strain evidence="2">FBKL4.014</strain>
    </source>
</reference>
<proteinExistence type="predicted"/>
<dbReference type="RefSeq" id="WP_157053463.1">
    <property type="nucleotide sequence ID" value="NZ_CP103866.1"/>
</dbReference>
<dbReference type="Proteomes" id="UP001058650">
    <property type="component" value="Chromosome"/>
</dbReference>
<evidence type="ECO:0000313" key="2">
    <source>
        <dbReference type="EMBL" id="UWE05078.1"/>
    </source>
</evidence>
<protein>
    <submittedName>
        <fullName evidence="2">Uncharacterized protein</fullName>
    </submittedName>
</protein>
<sequence length="54" mass="6404">MMWLLLFQIALVFITIHSLLNAYQLFRVQNWFDFVYRLSLCAAALTLLFNPIPI</sequence>
<keyword evidence="1" id="KW-0472">Membrane</keyword>
<name>A0ABY5U601_LACSH</name>
<feature type="transmembrane region" description="Helical" evidence="1">
    <location>
        <begin position="34"/>
        <end position="52"/>
    </location>
</feature>